<dbReference type="EMBL" id="WJXB01000003">
    <property type="protein sequence ID" value="MRN53290.1"/>
    <property type="molecule type" value="Genomic_DNA"/>
</dbReference>
<evidence type="ECO:0000313" key="2">
    <source>
        <dbReference type="Proteomes" id="UP000463051"/>
    </source>
</evidence>
<gene>
    <name evidence="1" type="ORF">GJB61_09830</name>
</gene>
<dbReference type="RefSeq" id="WP_154118334.1">
    <property type="nucleotide sequence ID" value="NZ_WJXB01000003.1"/>
</dbReference>
<reference evidence="1 2" key="1">
    <citation type="submission" date="2019-11" db="EMBL/GenBank/DDBJ databases">
        <title>Paenibacillus monticola sp. nov., a novel PGPR strain isolated from mountain sample in China.</title>
        <authorList>
            <person name="Zhao Q."/>
            <person name="Li H.-P."/>
            <person name="Zhang J.-L."/>
        </authorList>
    </citation>
    <scope>NUCLEOTIDE SEQUENCE [LARGE SCALE GENOMIC DNA]</scope>
    <source>
        <strain evidence="1 2">LC-T2</strain>
    </source>
</reference>
<comment type="caution">
    <text evidence="1">The sequence shown here is derived from an EMBL/GenBank/DDBJ whole genome shotgun (WGS) entry which is preliminary data.</text>
</comment>
<accession>A0A7X2L1M9</accession>
<dbReference type="Proteomes" id="UP000463051">
    <property type="component" value="Unassembled WGS sequence"/>
</dbReference>
<protein>
    <submittedName>
        <fullName evidence="1">Uncharacterized protein</fullName>
    </submittedName>
</protein>
<sequence length="81" mass="9184">MATIVYDQIKLHRMPLEYHFAIQTENATLNLIDKGAALGGINHTNKSVLHMKITYTLSGKNKEYSEDILLQDKIKPSKILT</sequence>
<keyword evidence="2" id="KW-1185">Reference proteome</keyword>
<name>A0A7X2L1M9_9BACL</name>
<organism evidence="1 2">
    <name type="scientific">Paenibacillus monticola</name>
    <dbReference type="NCBI Taxonomy" id="2666075"/>
    <lineage>
        <taxon>Bacteria</taxon>
        <taxon>Bacillati</taxon>
        <taxon>Bacillota</taxon>
        <taxon>Bacilli</taxon>
        <taxon>Bacillales</taxon>
        <taxon>Paenibacillaceae</taxon>
        <taxon>Paenibacillus</taxon>
    </lineage>
</organism>
<evidence type="ECO:0000313" key="1">
    <source>
        <dbReference type="EMBL" id="MRN53290.1"/>
    </source>
</evidence>
<dbReference type="AlphaFoldDB" id="A0A7X2L1M9"/>
<proteinExistence type="predicted"/>